<accession>A0A2M6YU19</accession>
<evidence type="ECO:0000313" key="2">
    <source>
        <dbReference type="Proteomes" id="UP000230184"/>
    </source>
</evidence>
<dbReference type="AlphaFoldDB" id="A0A2M6YU19"/>
<protein>
    <submittedName>
        <fullName evidence="1">Uncharacterized protein</fullName>
    </submittedName>
</protein>
<dbReference type="Proteomes" id="UP000230184">
    <property type="component" value="Unassembled WGS sequence"/>
</dbReference>
<feature type="non-terminal residue" evidence="1">
    <location>
        <position position="74"/>
    </location>
</feature>
<comment type="caution">
    <text evidence="1">The sequence shown here is derived from an EMBL/GenBank/DDBJ whole genome shotgun (WGS) entry which is preliminary data.</text>
</comment>
<name>A0A2M6YU19_9BACT</name>
<gene>
    <name evidence="1" type="ORF">COT02_03260</name>
</gene>
<dbReference type="EMBL" id="PEWY01000091">
    <property type="protein sequence ID" value="PIU36963.1"/>
    <property type="molecule type" value="Genomic_DNA"/>
</dbReference>
<reference evidence="2" key="1">
    <citation type="submission" date="2017-09" db="EMBL/GenBank/DDBJ databases">
        <title>Depth-based differentiation of microbial function through sediment-hosted aquifers and enrichment of novel symbionts in the deep terrestrial subsurface.</title>
        <authorList>
            <person name="Probst A.J."/>
            <person name="Ladd B."/>
            <person name="Jarett J.K."/>
            <person name="Geller-Mcgrath D.E."/>
            <person name="Sieber C.M.K."/>
            <person name="Emerson J.B."/>
            <person name="Anantharaman K."/>
            <person name="Thomas B.C."/>
            <person name="Malmstrom R."/>
            <person name="Stieglmeier M."/>
            <person name="Klingl A."/>
            <person name="Woyke T."/>
            <person name="Ryan C.M."/>
            <person name="Banfield J.F."/>
        </authorList>
    </citation>
    <scope>NUCLEOTIDE SEQUENCE [LARGE SCALE GENOMIC DNA]</scope>
</reference>
<evidence type="ECO:0000313" key="1">
    <source>
        <dbReference type="EMBL" id="PIU36963.1"/>
    </source>
</evidence>
<proteinExistence type="predicted"/>
<organism evidence="1 2">
    <name type="scientific">Candidatus Roizmanbacteria bacterium CG07_land_8_20_14_0_80_34_15</name>
    <dbReference type="NCBI Taxonomy" id="1974849"/>
    <lineage>
        <taxon>Bacteria</taxon>
        <taxon>Candidatus Roizmaniibacteriota</taxon>
    </lineage>
</organism>
<sequence>MNVFIRRHLTLNFLEGKRPKQPFLRRISGSSLSSMAVLKKPIVDQPLDMSKLITGVESKPIIVALKPNLPSPRY</sequence>